<comment type="caution">
    <text evidence="1">The sequence shown here is derived from an EMBL/GenBank/DDBJ whole genome shotgun (WGS) entry which is preliminary data.</text>
</comment>
<name>A0A8S1QEK1_9CILI</name>
<protein>
    <submittedName>
        <fullName evidence="1">Uncharacterized protein</fullName>
    </submittedName>
</protein>
<evidence type="ECO:0000313" key="2">
    <source>
        <dbReference type="Proteomes" id="UP000692954"/>
    </source>
</evidence>
<dbReference type="EMBL" id="CAJJDN010000102">
    <property type="protein sequence ID" value="CAD8112960.1"/>
    <property type="molecule type" value="Genomic_DNA"/>
</dbReference>
<organism evidence="1 2">
    <name type="scientific">Paramecium sonneborni</name>
    <dbReference type="NCBI Taxonomy" id="65129"/>
    <lineage>
        <taxon>Eukaryota</taxon>
        <taxon>Sar</taxon>
        <taxon>Alveolata</taxon>
        <taxon>Ciliophora</taxon>
        <taxon>Intramacronucleata</taxon>
        <taxon>Oligohymenophorea</taxon>
        <taxon>Peniculida</taxon>
        <taxon>Parameciidae</taxon>
        <taxon>Paramecium</taxon>
    </lineage>
</organism>
<evidence type="ECO:0000313" key="1">
    <source>
        <dbReference type="EMBL" id="CAD8112960.1"/>
    </source>
</evidence>
<dbReference type="Proteomes" id="UP000692954">
    <property type="component" value="Unassembled WGS sequence"/>
</dbReference>
<proteinExistence type="predicted"/>
<reference evidence="1" key="1">
    <citation type="submission" date="2021-01" db="EMBL/GenBank/DDBJ databases">
        <authorList>
            <consortium name="Genoscope - CEA"/>
            <person name="William W."/>
        </authorList>
    </citation>
    <scope>NUCLEOTIDE SEQUENCE</scope>
</reference>
<keyword evidence="2" id="KW-1185">Reference proteome</keyword>
<dbReference type="AlphaFoldDB" id="A0A8S1QEK1"/>
<sequence length="117" mass="14346">MYLILLKLKRRILRKFIVVLFKQILNESKYKSKEFLKFHVKDEYDMNSIFSLLELQKEKQTSNKEILNQFNQITIESNIYNYSNKQLSSKKSLEQQKDLNILRDKDYEYRNIMIKQI</sequence>
<gene>
    <name evidence="1" type="ORF">PSON_ATCC_30995.1.T1020029</name>
</gene>
<accession>A0A8S1QEK1</accession>